<keyword evidence="3" id="KW-1185">Reference proteome</keyword>
<proteinExistence type="predicted"/>
<reference evidence="2 3" key="1">
    <citation type="submission" date="2020-08" db="EMBL/GenBank/DDBJ databases">
        <title>Sequencing the genomes of 1000 actinobacteria strains.</title>
        <authorList>
            <person name="Klenk H.-P."/>
        </authorList>
    </citation>
    <scope>NUCLEOTIDE SEQUENCE [LARGE SCALE GENOMIC DNA]</scope>
    <source>
        <strain evidence="2 3">DSM 44320</strain>
    </source>
</reference>
<sequence>MRWFQEWIGNGPDQAYWSRMDHRANVGRMPPVVHLQGGWYDFFLPGMLTDRAALLAAGRTVRLLIGPWGHGKGLYTRDGMRDALAALDAALLGRRALSGVRVFVTGANRWQDLPGWPPAHEPTPWYLHPGDGLNRMHADPAAGPSRYRYDPAAPTPTVGGTTVSMSSGPADNRAIEARPDVLTFTTAPLAREVEVIGPVRVRLHARASIPHVDYVARLCEVSPRGRSVNLCDGVARLDPASDIPRDSDGVITVDIALWPLAHRFRRGHRIRLQVSSGAHPRYGRNPGTGEPLATTLALRASIHEIFHDPDHPSALWLPLTEETS</sequence>
<dbReference type="InterPro" id="IPR005674">
    <property type="entry name" value="CocE/Ser_esterase"/>
</dbReference>
<dbReference type="Gene3D" id="3.40.50.1820">
    <property type="entry name" value="alpha/beta hydrolase"/>
    <property type="match status" value="1"/>
</dbReference>
<dbReference type="SUPFAM" id="SSF49785">
    <property type="entry name" value="Galactose-binding domain-like"/>
    <property type="match status" value="1"/>
</dbReference>
<dbReference type="Pfam" id="PF08530">
    <property type="entry name" value="PepX_C"/>
    <property type="match status" value="1"/>
</dbReference>
<protein>
    <submittedName>
        <fullName evidence="2">Putative CocE/NonD family hydrolase</fullName>
    </submittedName>
</protein>
<dbReference type="InterPro" id="IPR008979">
    <property type="entry name" value="Galactose-bd-like_sf"/>
</dbReference>
<dbReference type="SUPFAM" id="SSF53474">
    <property type="entry name" value="alpha/beta-Hydrolases"/>
    <property type="match status" value="1"/>
</dbReference>
<keyword evidence="2" id="KW-0378">Hydrolase</keyword>
<dbReference type="Proteomes" id="UP000579945">
    <property type="component" value="Unassembled WGS sequence"/>
</dbReference>
<feature type="domain" description="Xaa-Pro dipeptidyl-peptidase C-terminal" evidence="1">
    <location>
        <begin position="84"/>
        <end position="316"/>
    </location>
</feature>
<dbReference type="AlphaFoldDB" id="A0A7W5YFH2"/>
<evidence type="ECO:0000313" key="2">
    <source>
        <dbReference type="EMBL" id="MBB3732908.1"/>
    </source>
</evidence>
<dbReference type="Gene3D" id="2.60.120.260">
    <property type="entry name" value="Galactose-binding domain-like"/>
    <property type="match status" value="1"/>
</dbReference>
<dbReference type="InterPro" id="IPR013736">
    <property type="entry name" value="Xaa-Pro_dipept_C"/>
</dbReference>
<dbReference type="GO" id="GO:0008239">
    <property type="term" value="F:dipeptidyl-peptidase activity"/>
    <property type="evidence" value="ECO:0007669"/>
    <property type="project" value="InterPro"/>
</dbReference>
<dbReference type="Gene3D" id="1.10.3020.10">
    <property type="entry name" value="alpha-amino acid ester hydrolase ( Helical cap domain)"/>
    <property type="match status" value="1"/>
</dbReference>
<name>A0A7W5YFH2_9ACTN</name>
<evidence type="ECO:0000259" key="1">
    <source>
        <dbReference type="SMART" id="SM00939"/>
    </source>
</evidence>
<organism evidence="2 3">
    <name type="scientific">Nonomuraea dietziae</name>
    <dbReference type="NCBI Taxonomy" id="65515"/>
    <lineage>
        <taxon>Bacteria</taxon>
        <taxon>Bacillati</taxon>
        <taxon>Actinomycetota</taxon>
        <taxon>Actinomycetes</taxon>
        <taxon>Streptosporangiales</taxon>
        <taxon>Streptosporangiaceae</taxon>
        <taxon>Nonomuraea</taxon>
    </lineage>
</organism>
<comment type="caution">
    <text evidence="2">The sequence shown here is derived from an EMBL/GenBank/DDBJ whole genome shotgun (WGS) entry which is preliminary data.</text>
</comment>
<dbReference type="NCBIfam" id="TIGR00976">
    <property type="entry name" value="CocE_NonD"/>
    <property type="match status" value="1"/>
</dbReference>
<dbReference type="EMBL" id="JACIBV010000002">
    <property type="protein sequence ID" value="MBB3732908.1"/>
    <property type="molecule type" value="Genomic_DNA"/>
</dbReference>
<evidence type="ECO:0000313" key="3">
    <source>
        <dbReference type="Proteomes" id="UP000579945"/>
    </source>
</evidence>
<dbReference type="SMART" id="SM00939">
    <property type="entry name" value="PepX_C"/>
    <property type="match status" value="1"/>
</dbReference>
<accession>A0A7W5YFH2</accession>
<dbReference type="InterPro" id="IPR029058">
    <property type="entry name" value="AB_hydrolase_fold"/>
</dbReference>
<gene>
    <name evidence="2" type="ORF">FHR33_008855</name>
</gene>